<keyword evidence="18" id="KW-1185">Reference proteome</keyword>
<keyword evidence="10" id="KW-0238">DNA-binding</keyword>
<evidence type="ECO:0000256" key="8">
    <source>
        <dbReference type="ARBA" id="ARBA00022833"/>
    </source>
</evidence>
<dbReference type="SUPFAM" id="SSF57850">
    <property type="entry name" value="RING/U-box"/>
    <property type="match status" value="1"/>
</dbReference>
<evidence type="ECO:0000259" key="16">
    <source>
        <dbReference type="PROSITE" id="PS50217"/>
    </source>
</evidence>
<protein>
    <recommendedName>
        <fullName evidence="3">RING-type E3 ubiquitin transferase</fullName>
        <ecNumber evidence="3">2.3.2.27</ecNumber>
    </recommendedName>
</protein>
<dbReference type="GO" id="GO:0005634">
    <property type="term" value="C:nucleus"/>
    <property type="evidence" value="ECO:0007669"/>
    <property type="project" value="UniProtKB-SubCell"/>
</dbReference>
<dbReference type="PROSITE" id="PS50217">
    <property type="entry name" value="BZIP"/>
    <property type="match status" value="1"/>
</dbReference>
<keyword evidence="7" id="KW-0833">Ubl conjugation pathway</keyword>
<evidence type="ECO:0000256" key="2">
    <source>
        <dbReference type="ARBA" id="ARBA00004123"/>
    </source>
</evidence>
<feature type="coiled-coil region" evidence="14">
    <location>
        <begin position="544"/>
        <end position="606"/>
    </location>
</feature>
<keyword evidence="14" id="KW-0175">Coiled coil</keyword>
<dbReference type="FunFam" id="1.20.5.170:FF:000020">
    <property type="entry name" value="BZIP transcription factor"/>
    <property type="match status" value="1"/>
</dbReference>
<dbReference type="Pfam" id="PF00170">
    <property type="entry name" value="bZIP_1"/>
    <property type="match status" value="1"/>
</dbReference>
<dbReference type="FunFam" id="3.30.40.10:FF:000022">
    <property type="entry name" value="E3 ubiquitin-protein ligase RING1-like"/>
    <property type="match status" value="1"/>
</dbReference>
<dbReference type="InterPro" id="IPR044521">
    <property type="entry name" value="AtbZIP8/43"/>
</dbReference>
<comment type="subcellular location">
    <subcellularLocation>
        <location evidence="2">Nucleus</location>
    </subcellularLocation>
</comment>
<dbReference type="STRING" id="3750.A0A498JSG0"/>
<evidence type="ECO:0000256" key="1">
    <source>
        <dbReference type="ARBA" id="ARBA00000900"/>
    </source>
</evidence>
<keyword evidence="11" id="KW-0804">Transcription</keyword>
<dbReference type="GO" id="GO:0003700">
    <property type="term" value="F:DNA-binding transcription factor activity"/>
    <property type="evidence" value="ECO:0007669"/>
    <property type="project" value="InterPro"/>
</dbReference>
<keyword evidence="9" id="KW-0805">Transcription regulation</keyword>
<gene>
    <name evidence="17" type="ORF">DVH24_008986</name>
</gene>
<keyword evidence="5" id="KW-0479">Metal-binding</keyword>
<dbReference type="PANTHER" id="PTHR46324">
    <property type="entry name" value="BASIC LEUCINE ZIPPER 43-RELATED"/>
    <property type="match status" value="1"/>
</dbReference>
<reference evidence="17 18" key="1">
    <citation type="submission" date="2018-10" db="EMBL/GenBank/DDBJ databases">
        <title>A high-quality apple genome assembly.</title>
        <authorList>
            <person name="Hu J."/>
        </authorList>
    </citation>
    <scope>NUCLEOTIDE SEQUENCE [LARGE SCALE GENOMIC DNA]</scope>
    <source>
        <strain evidence="18">cv. HFTH1</strain>
        <tissue evidence="17">Young leaf</tissue>
    </source>
</reference>
<dbReference type="EMBL" id="RDQH01000332">
    <property type="protein sequence ID" value="RXH96482.1"/>
    <property type="molecule type" value="Genomic_DNA"/>
</dbReference>
<proteinExistence type="predicted"/>
<dbReference type="SUPFAM" id="SSF57959">
    <property type="entry name" value="Leucine zipper domain"/>
    <property type="match status" value="1"/>
</dbReference>
<keyword evidence="12" id="KW-0539">Nucleus</keyword>
<dbReference type="InterPro" id="IPR046347">
    <property type="entry name" value="bZIP_sf"/>
</dbReference>
<dbReference type="GO" id="GO:0003677">
    <property type="term" value="F:DNA binding"/>
    <property type="evidence" value="ECO:0007669"/>
    <property type="project" value="UniProtKB-KW"/>
</dbReference>
<dbReference type="InterPro" id="IPR045314">
    <property type="entry name" value="bZIP_plant_GBF1"/>
</dbReference>
<dbReference type="InterPro" id="IPR004827">
    <property type="entry name" value="bZIP"/>
</dbReference>
<dbReference type="Proteomes" id="UP000290289">
    <property type="component" value="Chromosome 6"/>
</dbReference>
<name>A0A498JSG0_MALDO</name>
<accession>A0A498JSG0</accession>
<dbReference type="Gene3D" id="3.30.40.10">
    <property type="entry name" value="Zinc/RING finger domain, C3HC4 (zinc finger)"/>
    <property type="match status" value="1"/>
</dbReference>
<dbReference type="GO" id="GO:0046983">
    <property type="term" value="F:protein dimerization activity"/>
    <property type="evidence" value="ECO:0007669"/>
    <property type="project" value="UniProtKB-ARBA"/>
</dbReference>
<dbReference type="Pfam" id="PF13639">
    <property type="entry name" value="zf-RING_2"/>
    <property type="match status" value="1"/>
</dbReference>
<evidence type="ECO:0000256" key="7">
    <source>
        <dbReference type="ARBA" id="ARBA00022786"/>
    </source>
</evidence>
<dbReference type="SMART" id="SM00184">
    <property type="entry name" value="RING"/>
    <property type="match status" value="1"/>
</dbReference>
<evidence type="ECO:0000256" key="4">
    <source>
        <dbReference type="ARBA" id="ARBA00022679"/>
    </source>
</evidence>
<dbReference type="CDD" id="cd14702">
    <property type="entry name" value="bZIP_plant_GBF1"/>
    <property type="match status" value="1"/>
</dbReference>
<dbReference type="CDD" id="cd16667">
    <property type="entry name" value="RING-H2_RNF126-like"/>
    <property type="match status" value="1"/>
</dbReference>
<dbReference type="InterPro" id="IPR001841">
    <property type="entry name" value="Znf_RING"/>
</dbReference>
<keyword evidence="6 13" id="KW-0863">Zinc-finger</keyword>
<dbReference type="Gene3D" id="1.20.5.170">
    <property type="match status" value="1"/>
</dbReference>
<evidence type="ECO:0000256" key="14">
    <source>
        <dbReference type="SAM" id="Coils"/>
    </source>
</evidence>
<feature type="domain" description="RING-type" evidence="15">
    <location>
        <begin position="410"/>
        <end position="451"/>
    </location>
</feature>
<evidence type="ECO:0000256" key="12">
    <source>
        <dbReference type="ARBA" id="ARBA00023242"/>
    </source>
</evidence>
<comment type="caution">
    <text evidence="17">The sequence shown here is derived from an EMBL/GenBank/DDBJ whole genome shotgun (WGS) entry which is preliminary data.</text>
</comment>
<dbReference type="PANTHER" id="PTHR46324:SF7">
    <property type="entry name" value="BASIC LEUCINE-ZIPPER 75"/>
    <property type="match status" value="1"/>
</dbReference>
<evidence type="ECO:0000256" key="9">
    <source>
        <dbReference type="ARBA" id="ARBA00023015"/>
    </source>
</evidence>
<organism evidence="17 18">
    <name type="scientific">Malus domestica</name>
    <name type="common">Apple</name>
    <name type="synonym">Pyrus malus</name>
    <dbReference type="NCBI Taxonomy" id="3750"/>
    <lineage>
        <taxon>Eukaryota</taxon>
        <taxon>Viridiplantae</taxon>
        <taxon>Streptophyta</taxon>
        <taxon>Embryophyta</taxon>
        <taxon>Tracheophyta</taxon>
        <taxon>Spermatophyta</taxon>
        <taxon>Magnoliopsida</taxon>
        <taxon>eudicotyledons</taxon>
        <taxon>Gunneridae</taxon>
        <taxon>Pentapetalae</taxon>
        <taxon>rosids</taxon>
        <taxon>fabids</taxon>
        <taxon>Rosales</taxon>
        <taxon>Rosaceae</taxon>
        <taxon>Amygdaloideae</taxon>
        <taxon>Maleae</taxon>
        <taxon>Malus</taxon>
    </lineage>
</organism>
<dbReference type="InterPro" id="IPR013083">
    <property type="entry name" value="Znf_RING/FYVE/PHD"/>
</dbReference>
<sequence length="637" mass="72110">MSMAEVTFFHLRDPDDEPPHLTYRAHRDFDLDLYFSDPDFPSSDRSLRAPRIVTVREDESDDPDGDIFSQYQSTVHVIRNDAVSGEPNSASNRTDTSGLLNRRENQVNFVMDLFQQRVEQSSQVTARSPLLVYEDIDEEDRSFGVIESNCGVGMEGLDLDLSLGLGSGLDFGHCLDGDGIDDPEEEDFFVGRRVCRSEFGEETSNLSRADDDAYENCVRLVEVGTDSEDDENGVIGIDLNSGDEYGAEDHVHGENDVDTSIPLRWDSLILEDHRESNEDFEWEEVDGGVDEREVFSMFIAPDNEESGPVAVSVSAMMAPEEEVNVERYEHSESLEWEVLLNSNTWDINPDVVPYLDDDYIHTAEYDMLFGQFSENENATTGRPPAANAVVESLPSVVLTQEDVEKGNAVCAVCKDEMKSGEQAKQLPCTHRYHGDCIVPWLRIRNTCPVCRHELPSDDATYERRRNPRLARGSNNVTQRFFFFMELKESMPINPTRFFHISHIHVPTHGFSANTSSLGNEAAFGEAGERDMNYERKLKRMISNRESARRSRMRKKKQIEELQYQVDQLHSTNRQLSEKLIQLLEGNQQILQENAQLKERVSSLQIILADLIAPLRIEGDVTVNTNGNQLTAEDSSTP</sequence>
<dbReference type="SMART" id="SM00338">
    <property type="entry name" value="BRLZ"/>
    <property type="match status" value="1"/>
</dbReference>
<dbReference type="GO" id="GO:0008270">
    <property type="term" value="F:zinc ion binding"/>
    <property type="evidence" value="ECO:0007669"/>
    <property type="project" value="UniProtKB-KW"/>
</dbReference>
<feature type="domain" description="BZIP" evidence="16">
    <location>
        <begin position="533"/>
        <end position="596"/>
    </location>
</feature>
<evidence type="ECO:0000256" key="13">
    <source>
        <dbReference type="PROSITE-ProRule" id="PRU00175"/>
    </source>
</evidence>
<dbReference type="GO" id="GO:0061630">
    <property type="term" value="F:ubiquitin protein ligase activity"/>
    <property type="evidence" value="ECO:0007669"/>
    <property type="project" value="UniProtKB-EC"/>
</dbReference>
<evidence type="ECO:0000256" key="5">
    <source>
        <dbReference type="ARBA" id="ARBA00022723"/>
    </source>
</evidence>
<dbReference type="PROSITE" id="PS00036">
    <property type="entry name" value="BZIP_BASIC"/>
    <property type="match status" value="1"/>
</dbReference>
<evidence type="ECO:0000256" key="6">
    <source>
        <dbReference type="ARBA" id="ARBA00022771"/>
    </source>
</evidence>
<keyword evidence="4" id="KW-0808">Transferase</keyword>
<keyword evidence="8" id="KW-0862">Zinc</keyword>
<evidence type="ECO:0000256" key="10">
    <source>
        <dbReference type="ARBA" id="ARBA00023125"/>
    </source>
</evidence>
<evidence type="ECO:0000256" key="11">
    <source>
        <dbReference type="ARBA" id="ARBA00023163"/>
    </source>
</evidence>
<evidence type="ECO:0000256" key="3">
    <source>
        <dbReference type="ARBA" id="ARBA00012483"/>
    </source>
</evidence>
<evidence type="ECO:0000259" key="15">
    <source>
        <dbReference type="PROSITE" id="PS50089"/>
    </source>
</evidence>
<dbReference type="PROSITE" id="PS50089">
    <property type="entry name" value="ZF_RING_2"/>
    <property type="match status" value="1"/>
</dbReference>
<evidence type="ECO:0000313" key="17">
    <source>
        <dbReference type="EMBL" id="RXH96482.1"/>
    </source>
</evidence>
<dbReference type="AlphaFoldDB" id="A0A498JSG0"/>
<evidence type="ECO:0000313" key="18">
    <source>
        <dbReference type="Proteomes" id="UP000290289"/>
    </source>
</evidence>
<comment type="catalytic activity">
    <reaction evidence="1">
        <text>S-ubiquitinyl-[E2 ubiquitin-conjugating enzyme]-L-cysteine + [acceptor protein]-L-lysine = [E2 ubiquitin-conjugating enzyme]-L-cysteine + N(6)-ubiquitinyl-[acceptor protein]-L-lysine.</text>
        <dbReference type="EC" id="2.3.2.27"/>
    </reaction>
</comment>
<dbReference type="EC" id="2.3.2.27" evidence="3"/>